<keyword evidence="3" id="KW-1185">Reference proteome</keyword>
<sequence>MAESSDQYIKGNDVDLTWAEVAVKTHAAGNGPFVIESIDRLGNFSPVSSDHVGDKDIASTRDLDHVSPKSLDDVRDMGLSPNTTSNDESPMKCKSSWAASIDE</sequence>
<comment type="caution">
    <text evidence="2">The sequence shown here is derived from an EMBL/GenBank/DDBJ whole genome shotgun (WGS) entry which is preliminary data.</text>
</comment>
<accession>A0ABR1ZRB9</accession>
<evidence type="ECO:0000256" key="1">
    <source>
        <dbReference type="SAM" id="MobiDB-lite"/>
    </source>
</evidence>
<proteinExistence type="predicted"/>
<name>A0ABR1ZRB9_9ROSI</name>
<dbReference type="EMBL" id="JBBPBN010000683">
    <property type="protein sequence ID" value="KAK8483241.1"/>
    <property type="molecule type" value="Genomic_DNA"/>
</dbReference>
<gene>
    <name evidence="2" type="ORF">V6N11_049699</name>
</gene>
<evidence type="ECO:0000313" key="3">
    <source>
        <dbReference type="Proteomes" id="UP001396334"/>
    </source>
</evidence>
<organism evidence="2 3">
    <name type="scientific">Hibiscus sabdariffa</name>
    <name type="common">roselle</name>
    <dbReference type="NCBI Taxonomy" id="183260"/>
    <lineage>
        <taxon>Eukaryota</taxon>
        <taxon>Viridiplantae</taxon>
        <taxon>Streptophyta</taxon>
        <taxon>Embryophyta</taxon>
        <taxon>Tracheophyta</taxon>
        <taxon>Spermatophyta</taxon>
        <taxon>Magnoliopsida</taxon>
        <taxon>eudicotyledons</taxon>
        <taxon>Gunneridae</taxon>
        <taxon>Pentapetalae</taxon>
        <taxon>rosids</taxon>
        <taxon>malvids</taxon>
        <taxon>Malvales</taxon>
        <taxon>Malvaceae</taxon>
        <taxon>Malvoideae</taxon>
        <taxon>Hibiscus</taxon>
    </lineage>
</organism>
<feature type="region of interest" description="Disordered" evidence="1">
    <location>
        <begin position="45"/>
        <end position="103"/>
    </location>
</feature>
<evidence type="ECO:0000313" key="2">
    <source>
        <dbReference type="EMBL" id="KAK8483241.1"/>
    </source>
</evidence>
<protein>
    <submittedName>
        <fullName evidence="2">Uncharacterized protein</fullName>
    </submittedName>
</protein>
<feature type="compositionally biased region" description="Basic and acidic residues" evidence="1">
    <location>
        <begin position="51"/>
        <end position="76"/>
    </location>
</feature>
<reference evidence="2 3" key="1">
    <citation type="journal article" date="2024" name="G3 (Bethesda)">
        <title>Genome assembly of Hibiscus sabdariffa L. provides insights into metabolisms of medicinal natural products.</title>
        <authorList>
            <person name="Kim T."/>
        </authorList>
    </citation>
    <scope>NUCLEOTIDE SEQUENCE [LARGE SCALE GENOMIC DNA]</scope>
    <source>
        <strain evidence="2">TK-2024</strain>
        <tissue evidence="2">Old leaves</tissue>
    </source>
</reference>
<dbReference type="Proteomes" id="UP001396334">
    <property type="component" value="Unassembled WGS sequence"/>
</dbReference>